<keyword evidence="2" id="KW-0946">Virion</keyword>
<gene>
    <name evidence="2" type="ORF">SAMN04488528_102060</name>
</gene>
<dbReference type="RefSeq" id="WP_090041910.1">
    <property type="nucleotide sequence ID" value="NZ_FOKI01000020.1"/>
</dbReference>
<dbReference type="STRING" id="84698.SAMN04488528_102060"/>
<dbReference type="InterPro" id="IPR002575">
    <property type="entry name" value="Aminoglycoside_PTrfase"/>
</dbReference>
<dbReference type="SUPFAM" id="SSF56112">
    <property type="entry name" value="Protein kinase-like (PK-like)"/>
    <property type="match status" value="1"/>
</dbReference>
<evidence type="ECO:0000313" key="3">
    <source>
        <dbReference type="Proteomes" id="UP000198619"/>
    </source>
</evidence>
<dbReference type="Proteomes" id="UP000198619">
    <property type="component" value="Unassembled WGS sequence"/>
</dbReference>
<proteinExistence type="predicted"/>
<organism evidence="2 3">
    <name type="scientific">Clostridium frigidicarnis</name>
    <dbReference type="NCBI Taxonomy" id="84698"/>
    <lineage>
        <taxon>Bacteria</taxon>
        <taxon>Bacillati</taxon>
        <taxon>Bacillota</taxon>
        <taxon>Clostridia</taxon>
        <taxon>Eubacteriales</taxon>
        <taxon>Clostridiaceae</taxon>
        <taxon>Clostridium</taxon>
    </lineage>
</organism>
<dbReference type="InterPro" id="IPR047175">
    <property type="entry name" value="CotS-like"/>
</dbReference>
<feature type="domain" description="Aminoglycoside phosphotransferase" evidence="1">
    <location>
        <begin position="108"/>
        <end position="272"/>
    </location>
</feature>
<evidence type="ECO:0000313" key="2">
    <source>
        <dbReference type="EMBL" id="SFB24452.1"/>
    </source>
</evidence>
<dbReference type="InterPro" id="IPR014255">
    <property type="entry name" value="Spore_coat_CotS"/>
</dbReference>
<dbReference type="PANTHER" id="PTHR39179:SF1">
    <property type="entry name" value="SPORE COAT PROTEIN I"/>
    <property type="match status" value="1"/>
</dbReference>
<evidence type="ECO:0000259" key="1">
    <source>
        <dbReference type="Pfam" id="PF01636"/>
    </source>
</evidence>
<protein>
    <submittedName>
        <fullName evidence="2">Spore coat protein, CotS family</fullName>
    </submittedName>
</protein>
<dbReference type="AlphaFoldDB" id="A0A1I0ZGF2"/>
<dbReference type="Gene3D" id="3.30.200.20">
    <property type="entry name" value="Phosphorylase Kinase, domain 1"/>
    <property type="match status" value="1"/>
</dbReference>
<dbReference type="NCBIfam" id="TIGR02906">
    <property type="entry name" value="spore_CotS"/>
    <property type="match status" value="1"/>
</dbReference>
<accession>A0A1I0ZGF2</accession>
<sequence length="347" mass="42178">MKLEYIKSLIEENYNINVKELWKIKNIFKVEDYNGKYYSLKKISYEYRHFNFIINAIIHLQKNGFDGTLDFIKTKNNSNYIQIGEREFGYMNPWIICRESNYDNPIEVENVARFLAKLHLSSRGFVVNEDMKPRIAWLAWHSTFDTRKDEIYDFRKRIRKKKDNTSKFDKLYYEYTKRNIELCNESLKSIVQSNYINRMRDEMVYRGFCHHDTAHHNLLMLRDNSLRIIDFDYCILDTHLHDLASLIIRTLKNGKWSIEKSIDIINAYSEIYPIYYDELAIIAAFIQFPQDFWQIGIQYYWEQKDWGEEFFEKKLCKILDDTEEKNEFAKNLKWVMKEGNFNERIRL</sequence>
<reference evidence="2 3" key="1">
    <citation type="submission" date="2016-10" db="EMBL/GenBank/DDBJ databases">
        <authorList>
            <person name="de Groot N.N."/>
        </authorList>
    </citation>
    <scope>NUCLEOTIDE SEQUENCE [LARGE SCALE GENOMIC DNA]</scope>
    <source>
        <strain evidence="2 3">DSM 12271</strain>
    </source>
</reference>
<dbReference type="EMBL" id="FOKI01000020">
    <property type="protein sequence ID" value="SFB24452.1"/>
    <property type="molecule type" value="Genomic_DNA"/>
</dbReference>
<dbReference type="PANTHER" id="PTHR39179">
    <property type="entry name" value="SPORE COAT PROTEIN I"/>
    <property type="match status" value="1"/>
</dbReference>
<dbReference type="Gene3D" id="3.90.1200.10">
    <property type="match status" value="1"/>
</dbReference>
<dbReference type="GO" id="GO:0042601">
    <property type="term" value="C:endospore-forming forespore"/>
    <property type="evidence" value="ECO:0007669"/>
    <property type="project" value="TreeGrafter"/>
</dbReference>
<keyword evidence="3" id="KW-1185">Reference proteome</keyword>
<dbReference type="Pfam" id="PF01636">
    <property type="entry name" value="APH"/>
    <property type="match status" value="1"/>
</dbReference>
<dbReference type="InterPro" id="IPR011009">
    <property type="entry name" value="Kinase-like_dom_sf"/>
</dbReference>
<dbReference type="OrthoDB" id="9771902at2"/>
<name>A0A1I0ZGF2_9CLOT</name>
<keyword evidence="2" id="KW-0167">Capsid protein</keyword>